<keyword evidence="1" id="KW-0175">Coiled coil</keyword>
<evidence type="ECO:0000313" key="3">
    <source>
        <dbReference type="EMBL" id="PRP95016.1"/>
    </source>
</evidence>
<dbReference type="Proteomes" id="UP000237968">
    <property type="component" value="Unassembled WGS sequence"/>
</dbReference>
<dbReference type="PROSITE" id="PS51257">
    <property type="entry name" value="PROKAR_LIPOPROTEIN"/>
    <property type="match status" value="1"/>
</dbReference>
<feature type="signal peptide" evidence="2">
    <location>
        <begin position="1"/>
        <end position="21"/>
    </location>
</feature>
<feature type="chain" id="PRO_5015761493" evidence="2">
    <location>
        <begin position="22"/>
        <end position="679"/>
    </location>
</feature>
<comment type="caution">
    <text evidence="3">The sequence shown here is derived from an EMBL/GenBank/DDBJ whole genome shotgun (WGS) entry which is preliminary data.</text>
</comment>
<keyword evidence="4" id="KW-1185">Reference proteome</keyword>
<feature type="coiled-coil region" evidence="1">
    <location>
        <begin position="561"/>
        <end position="588"/>
    </location>
</feature>
<dbReference type="RefSeq" id="WP_106393310.1">
    <property type="nucleotide sequence ID" value="NZ_PVNK01000174.1"/>
</dbReference>
<keyword evidence="2" id="KW-0732">Signal</keyword>
<gene>
    <name evidence="3" type="ORF">ENSA5_40140</name>
</gene>
<evidence type="ECO:0000313" key="4">
    <source>
        <dbReference type="Proteomes" id="UP000237968"/>
    </source>
</evidence>
<dbReference type="AlphaFoldDB" id="A0A2S9XQ85"/>
<evidence type="ECO:0000256" key="1">
    <source>
        <dbReference type="SAM" id="Coils"/>
    </source>
</evidence>
<protein>
    <submittedName>
        <fullName evidence="3">Uncharacterized protein</fullName>
    </submittedName>
</protein>
<dbReference type="EMBL" id="PVNK01000174">
    <property type="protein sequence ID" value="PRP95016.1"/>
    <property type="molecule type" value="Genomic_DNA"/>
</dbReference>
<reference evidence="3 4" key="1">
    <citation type="submission" date="2018-03" db="EMBL/GenBank/DDBJ databases">
        <title>Draft Genome Sequences of the Obligatory Marine Myxobacteria Enhygromyxa salina SWB005.</title>
        <authorList>
            <person name="Poehlein A."/>
            <person name="Moghaddam J.A."/>
            <person name="Harms H."/>
            <person name="Alanjari M."/>
            <person name="Koenig G.M."/>
            <person name="Daniel R."/>
            <person name="Schaeberle T.F."/>
        </authorList>
    </citation>
    <scope>NUCLEOTIDE SEQUENCE [LARGE SCALE GENOMIC DNA]</scope>
    <source>
        <strain evidence="3 4">SWB005</strain>
    </source>
</reference>
<sequence length="679" mass="72536">MRKISLPIALCSCLFVSTACTKSSPKEAPSEASESETAVTSLGSGANILEAQQLTKLYPGDAIVVGAFAGPERFFTLFGRDNIATKLGPHYEQTADLLRELTGQDLLSPAGLDAFGIDPSAPIGMFFWSIEDKSAGGFVGLSDRERFLTSVRAMAERAPLTLETHEVADATILCPKDHTDVCLTVKADHAYVVGSDKNDELGLALAKRIAELDVDQSLATNDAFKAAIPQLEGGADMAGFINLSPVITTMMTELGAETTARDKAQAALVREIFGPMRTIVMGGDFDARSASAQVFIQTDAESPLTKLARNGTKVNPVIRALGEDAVMLGAYNLDPAAVFDLVKKVAAAEGQDKEDADEGLAEFEALAGFSVEGELLPALSGEFGFGFEADLNQLLASAGDNGKTSDELEAKLVAAVEGTATIGFTDAAKGKALVERVFGNVLLASFVTRDDERDLWSVPTPIGKTLLFALTAPADGSSYLVVTSSEEMLTRIKTGASAPAFDGQAKHEDYVKFIADPKVAALYSARQAMLGLSSWFMLARSDTQILEPKPKSSNTPDTPEYRKKREELAEIQAELSELRQRDGEAQATMIREVFWPWGVTAASMKVTKDGWDLRLGQFIDAPSWAELASGLVDTGIKITADIRARAARTSELWARQTKLQTELSELEMAGTGVEAPAPL</sequence>
<organism evidence="3 4">
    <name type="scientific">Enhygromyxa salina</name>
    <dbReference type="NCBI Taxonomy" id="215803"/>
    <lineage>
        <taxon>Bacteria</taxon>
        <taxon>Pseudomonadati</taxon>
        <taxon>Myxococcota</taxon>
        <taxon>Polyangia</taxon>
        <taxon>Nannocystales</taxon>
        <taxon>Nannocystaceae</taxon>
        <taxon>Enhygromyxa</taxon>
    </lineage>
</organism>
<name>A0A2S9XQ85_9BACT</name>
<evidence type="ECO:0000256" key="2">
    <source>
        <dbReference type="SAM" id="SignalP"/>
    </source>
</evidence>
<accession>A0A2S9XQ85</accession>
<proteinExistence type="predicted"/>